<sequence length="136" mass="15818">MEYFETFHATATFLTDMAPITRRSNRKGASIDPELMSLLASDPPHEPMLTRHGQKAQRQTDAHPRRLDTPAQSKVTLRVRIRNGSHGTRVSFLAGPADPDRKKYHIKREQKQKNPAQEAVRLDWMRRLRPRLHRYA</sequence>
<protein>
    <submittedName>
        <fullName evidence="2">Uncharacterized protein</fullName>
    </submittedName>
</protein>
<organism evidence="2 3">
    <name type="scientific">Penicillium atrosanguineum</name>
    <dbReference type="NCBI Taxonomy" id="1132637"/>
    <lineage>
        <taxon>Eukaryota</taxon>
        <taxon>Fungi</taxon>
        <taxon>Dikarya</taxon>
        <taxon>Ascomycota</taxon>
        <taxon>Pezizomycotina</taxon>
        <taxon>Eurotiomycetes</taxon>
        <taxon>Eurotiomycetidae</taxon>
        <taxon>Eurotiales</taxon>
        <taxon>Aspergillaceae</taxon>
        <taxon>Penicillium</taxon>
    </lineage>
</organism>
<dbReference type="AlphaFoldDB" id="A0A9W9UDS2"/>
<feature type="compositionally biased region" description="Basic and acidic residues" evidence="1">
    <location>
        <begin position="58"/>
        <end position="68"/>
    </location>
</feature>
<comment type="caution">
    <text evidence="2">The sequence shown here is derived from an EMBL/GenBank/DDBJ whole genome shotgun (WGS) entry which is preliminary data.</text>
</comment>
<accession>A0A9W9UDS2</accession>
<evidence type="ECO:0000256" key="1">
    <source>
        <dbReference type="SAM" id="MobiDB-lite"/>
    </source>
</evidence>
<evidence type="ECO:0000313" key="2">
    <source>
        <dbReference type="EMBL" id="KAJ5330515.1"/>
    </source>
</evidence>
<proteinExistence type="predicted"/>
<dbReference type="Proteomes" id="UP001147746">
    <property type="component" value="Unassembled WGS sequence"/>
</dbReference>
<gene>
    <name evidence="2" type="ORF">N7476_000298</name>
</gene>
<reference evidence="2" key="2">
    <citation type="journal article" date="2023" name="IMA Fungus">
        <title>Comparative genomic study of the Penicillium genus elucidates a diverse pangenome and 15 lateral gene transfer events.</title>
        <authorList>
            <person name="Petersen C."/>
            <person name="Sorensen T."/>
            <person name="Nielsen M.R."/>
            <person name="Sondergaard T.E."/>
            <person name="Sorensen J.L."/>
            <person name="Fitzpatrick D.A."/>
            <person name="Frisvad J.C."/>
            <person name="Nielsen K.L."/>
        </authorList>
    </citation>
    <scope>NUCLEOTIDE SEQUENCE</scope>
    <source>
        <strain evidence="2">IBT 21472</strain>
    </source>
</reference>
<name>A0A9W9UDS2_9EURO</name>
<dbReference type="EMBL" id="JAPZBO010000001">
    <property type="protein sequence ID" value="KAJ5330515.1"/>
    <property type="molecule type" value="Genomic_DNA"/>
</dbReference>
<keyword evidence="3" id="KW-1185">Reference proteome</keyword>
<feature type="region of interest" description="Disordered" evidence="1">
    <location>
        <begin position="24"/>
        <end position="74"/>
    </location>
</feature>
<evidence type="ECO:0000313" key="3">
    <source>
        <dbReference type="Proteomes" id="UP001147746"/>
    </source>
</evidence>
<reference evidence="2" key="1">
    <citation type="submission" date="2022-12" db="EMBL/GenBank/DDBJ databases">
        <authorList>
            <person name="Petersen C."/>
        </authorList>
    </citation>
    <scope>NUCLEOTIDE SEQUENCE</scope>
    <source>
        <strain evidence="2">IBT 21472</strain>
    </source>
</reference>